<feature type="signal peptide" evidence="6">
    <location>
        <begin position="1"/>
        <end position="19"/>
    </location>
</feature>
<evidence type="ECO:0000256" key="4">
    <source>
        <dbReference type="ARBA" id="ARBA00023237"/>
    </source>
</evidence>
<evidence type="ECO:0000256" key="1">
    <source>
        <dbReference type="ARBA" id="ARBA00004370"/>
    </source>
</evidence>
<dbReference type="SMART" id="SM00965">
    <property type="entry name" value="STN"/>
    <property type="match status" value="1"/>
</dbReference>
<dbReference type="RefSeq" id="WP_161099184.1">
    <property type="nucleotide sequence ID" value="NZ_WWCW01000117.1"/>
</dbReference>
<dbReference type="PRINTS" id="PR01032">
    <property type="entry name" value="PHAGEIV"/>
</dbReference>
<dbReference type="PROSITE" id="PS51257">
    <property type="entry name" value="PROKAR_LIPOPROTEIN"/>
    <property type="match status" value="1"/>
</dbReference>
<keyword evidence="6" id="KW-0732">Signal</keyword>
<dbReference type="InterPro" id="IPR004846">
    <property type="entry name" value="T2SS/T3SS_dom"/>
</dbReference>
<dbReference type="CDD" id="cd08547">
    <property type="entry name" value="Type_II_cohesin"/>
    <property type="match status" value="1"/>
</dbReference>
<sequence>MKRLLCLPVLLLLGLAGCAGDRLHSTGMDLIAKGQPEEGVRKLEEASQAEPRNVVFRSDFLNRRAEQVTRLLAQGDEARAAGRWDAAEVAYARVTKMEPANAHAEAGLEAVAQARRRVPLLEQAKQALQASDRTNAAILVRQILAEEPRNLDALALQRLIDDSNDASQLSSPAMHANFRKPINLQFRDASLKLVLEALARATGVDFILDKDVRPDLRTTVFLRQAPLEDALELILQSNNLEKKVLNANAVLIYTGTPDKLKEYKELVVKGFYLANADVNKTNAMIKGLLKTKDTFVDEKLNLLVVRDTPEAIRLAEKLIAMQDLPEPEVMLDVEVLEVKRSRLNELGIQWTSQFTITPLTSSPATIASLRGLNASRLGVTVPSATVNLRRELGDANILANPRIRARNREKAKIMIGDKVPVTTNTATATGLVSESVQYLDVGIKLEAEPNVYLDGDVAIRVGLEVSSIVREIRTPGGSLAYQIGSRSATTVLRLQDGETQVLAGLISDEDRHDASRVPGLGDLPVLGRLFGSQKDGHEKTEVVLSITPHLIRNIQRPAAGAGEFWSGTEASLNTRPLRLGQASEDAADGKPLAGKPSIPANRVGDSATTVVPTKLVFTWAGPERIIRGEPFKVALHLQSDGGVRSLPLQFGYDPENLQLVDVADGGYFKKGGTQTSFSHSVNAGEGKAMVSIVRAGTDGTRGDDDVVILTMKSLSNKSSELKLLSAAPGTVGAKTPSPTLPAPLLIKVGD</sequence>
<dbReference type="Gene3D" id="3.30.1370.120">
    <property type="match status" value="1"/>
</dbReference>
<dbReference type="EMBL" id="WWCW01000117">
    <property type="protein sequence ID" value="MYM90387.1"/>
    <property type="molecule type" value="Genomic_DNA"/>
</dbReference>
<evidence type="ECO:0000313" key="8">
    <source>
        <dbReference type="EMBL" id="MYM90387.1"/>
    </source>
</evidence>
<dbReference type="GO" id="GO:0000272">
    <property type="term" value="P:polysaccharide catabolic process"/>
    <property type="evidence" value="ECO:0007669"/>
    <property type="project" value="InterPro"/>
</dbReference>
<keyword evidence="3" id="KW-0472">Membrane</keyword>
<dbReference type="PANTHER" id="PTHR30332">
    <property type="entry name" value="PROBABLE GENERAL SECRETION PATHWAY PROTEIN D"/>
    <property type="match status" value="1"/>
</dbReference>
<keyword evidence="4" id="KW-0998">Cell outer membrane</keyword>
<proteinExistence type="inferred from homology"/>
<dbReference type="Gene3D" id="1.25.40.10">
    <property type="entry name" value="Tetratricopeptide repeat domain"/>
    <property type="match status" value="1"/>
</dbReference>
<dbReference type="SUPFAM" id="SSF49384">
    <property type="entry name" value="Carbohydrate-binding domain"/>
    <property type="match status" value="1"/>
</dbReference>
<dbReference type="InterPro" id="IPR038591">
    <property type="entry name" value="NolW-like_sf"/>
</dbReference>
<dbReference type="GO" id="GO:0015627">
    <property type="term" value="C:type II protein secretion system complex"/>
    <property type="evidence" value="ECO:0007669"/>
    <property type="project" value="TreeGrafter"/>
</dbReference>
<evidence type="ECO:0000313" key="9">
    <source>
        <dbReference type="Proteomes" id="UP000470302"/>
    </source>
</evidence>
<feature type="chain" id="PRO_5032321147" evidence="6">
    <location>
        <begin position="20"/>
        <end position="750"/>
    </location>
</feature>
<feature type="domain" description="Secretin/TonB short N-terminal" evidence="7">
    <location>
        <begin position="204"/>
        <end position="255"/>
    </location>
</feature>
<reference evidence="8 9" key="1">
    <citation type="submission" date="2020-01" db="EMBL/GenBank/DDBJ databases">
        <title>Novel species isolated from a subtropical stream in China.</title>
        <authorList>
            <person name="Lu H."/>
        </authorList>
    </citation>
    <scope>NUCLEOTIDE SEQUENCE [LARGE SCALE GENOMIC DNA]</scope>
    <source>
        <strain evidence="8 9">FT82W</strain>
    </source>
</reference>
<keyword evidence="2" id="KW-0813">Transport</keyword>
<dbReference type="GO" id="GO:0019867">
    <property type="term" value="C:outer membrane"/>
    <property type="evidence" value="ECO:0007669"/>
    <property type="project" value="InterPro"/>
</dbReference>
<dbReference type="GO" id="GO:0030246">
    <property type="term" value="F:carbohydrate binding"/>
    <property type="evidence" value="ECO:0007669"/>
    <property type="project" value="InterPro"/>
</dbReference>
<evidence type="ECO:0000259" key="7">
    <source>
        <dbReference type="SMART" id="SM00965"/>
    </source>
</evidence>
<protein>
    <submittedName>
        <fullName evidence="8">General secretion pathway protein GspD</fullName>
    </submittedName>
</protein>
<evidence type="ECO:0000256" key="5">
    <source>
        <dbReference type="RuleBase" id="RU004003"/>
    </source>
</evidence>
<name>A0A845GBZ6_9BURK</name>
<dbReference type="InterPro" id="IPR002102">
    <property type="entry name" value="Cohesin_dom"/>
</dbReference>
<dbReference type="InterPro" id="IPR008965">
    <property type="entry name" value="CBM2/CBM3_carb-bd_dom_sf"/>
</dbReference>
<dbReference type="InterPro" id="IPR050810">
    <property type="entry name" value="Bact_Secretion_Sys_Channel"/>
</dbReference>
<dbReference type="AlphaFoldDB" id="A0A845GBZ6"/>
<dbReference type="InterPro" id="IPR001775">
    <property type="entry name" value="GspD/PilQ"/>
</dbReference>
<dbReference type="InterPro" id="IPR011990">
    <property type="entry name" value="TPR-like_helical_dom_sf"/>
</dbReference>
<organism evidence="8 9">
    <name type="scientific">Duganella vulcania</name>
    <dbReference type="NCBI Taxonomy" id="2692166"/>
    <lineage>
        <taxon>Bacteria</taxon>
        <taxon>Pseudomonadati</taxon>
        <taxon>Pseudomonadota</taxon>
        <taxon>Betaproteobacteria</taxon>
        <taxon>Burkholderiales</taxon>
        <taxon>Oxalobacteraceae</taxon>
        <taxon>Telluria group</taxon>
        <taxon>Duganella</taxon>
    </lineage>
</organism>
<dbReference type="Gene3D" id="3.30.1370.130">
    <property type="match status" value="1"/>
</dbReference>
<dbReference type="Proteomes" id="UP000470302">
    <property type="component" value="Unassembled WGS sequence"/>
</dbReference>
<dbReference type="Pfam" id="PF00263">
    <property type="entry name" value="Secretin"/>
    <property type="match status" value="1"/>
</dbReference>
<dbReference type="Gene3D" id="2.60.40.680">
    <property type="match status" value="1"/>
</dbReference>
<dbReference type="PANTHER" id="PTHR30332:SF17">
    <property type="entry name" value="TYPE IV PILIATION SYSTEM PROTEIN DR_0774-RELATED"/>
    <property type="match status" value="1"/>
</dbReference>
<evidence type="ECO:0000256" key="2">
    <source>
        <dbReference type="ARBA" id="ARBA00022448"/>
    </source>
</evidence>
<comment type="similarity">
    <text evidence="5">Belongs to the bacterial secretin family.</text>
</comment>
<dbReference type="PRINTS" id="PR00811">
    <property type="entry name" value="BCTERIALGSPD"/>
</dbReference>
<comment type="subcellular location">
    <subcellularLocation>
        <location evidence="1">Membrane</location>
    </subcellularLocation>
</comment>
<accession>A0A845GBZ6</accession>
<gene>
    <name evidence="8" type="ORF">GTP91_24845</name>
</gene>
<dbReference type="Pfam" id="PF00963">
    <property type="entry name" value="Cohesin"/>
    <property type="match status" value="1"/>
</dbReference>
<evidence type="ECO:0000256" key="6">
    <source>
        <dbReference type="SAM" id="SignalP"/>
    </source>
</evidence>
<dbReference type="InterPro" id="IPR011662">
    <property type="entry name" value="Secretin/TonB_short_N"/>
</dbReference>
<comment type="caution">
    <text evidence="8">The sequence shown here is derived from an EMBL/GenBank/DDBJ whole genome shotgun (WGS) entry which is preliminary data.</text>
</comment>
<evidence type="ECO:0000256" key="3">
    <source>
        <dbReference type="ARBA" id="ARBA00023136"/>
    </source>
</evidence>
<dbReference type="GO" id="GO:0009306">
    <property type="term" value="P:protein secretion"/>
    <property type="evidence" value="ECO:0007669"/>
    <property type="project" value="InterPro"/>
</dbReference>